<feature type="compositionally biased region" description="Basic and acidic residues" evidence="4">
    <location>
        <begin position="76"/>
        <end position="86"/>
    </location>
</feature>
<evidence type="ECO:0000313" key="7">
    <source>
        <dbReference type="Proteomes" id="UP000005926"/>
    </source>
</evidence>
<dbReference type="InterPro" id="IPR017853">
    <property type="entry name" value="GH"/>
</dbReference>
<accession>C8NFB9</accession>
<dbReference type="eggNOG" id="COG3757">
    <property type="taxonomic scope" value="Bacteria"/>
</dbReference>
<evidence type="ECO:0000256" key="2">
    <source>
        <dbReference type="ARBA" id="ARBA00022737"/>
    </source>
</evidence>
<dbReference type="Pfam" id="PF19085">
    <property type="entry name" value="Choline_bind_2"/>
    <property type="match status" value="1"/>
</dbReference>
<evidence type="ECO:0000256" key="3">
    <source>
        <dbReference type="PROSITE-ProRule" id="PRU00591"/>
    </source>
</evidence>
<dbReference type="PROSITE" id="PS51904">
    <property type="entry name" value="GLYCOSYL_HYDROL_F25_2"/>
    <property type="match status" value="1"/>
</dbReference>
<dbReference type="InterPro" id="IPR018337">
    <property type="entry name" value="Cell_wall/Cho-bd_repeat"/>
</dbReference>
<comment type="similarity">
    <text evidence="1">Belongs to the glycosyl hydrolase 25 family.</text>
</comment>
<dbReference type="STRING" id="638301.HMPREF0444_0614"/>
<comment type="caution">
    <text evidence="6">The sequence shown here is derived from an EMBL/GenBank/DDBJ whole genome shotgun (WGS) entry which is preliminary data.</text>
</comment>
<dbReference type="PANTHER" id="PTHR34135">
    <property type="entry name" value="LYSOZYME"/>
    <property type="match status" value="1"/>
</dbReference>
<dbReference type="PROSITE" id="PS51170">
    <property type="entry name" value="CW"/>
    <property type="match status" value="6"/>
</dbReference>
<dbReference type="Gene3D" id="2.10.270.10">
    <property type="entry name" value="Cholin Binding"/>
    <property type="match status" value="5"/>
</dbReference>
<gene>
    <name evidence="6" type="ORF">HMPREF0444_0614</name>
</gene>
<name>C8NFB9_9LACT</name>
<dbReference type="GO" id="GO:0009253">
    <property type="term" value="P:peptidoglycan catabolic process"/>
    <property type="evidence" value="ECO:0007669"/>
    <property type="project" value="InterPro"/>
</dbReference>
<keyword evidence="5" id="KW-0732">Signal</keyword>
<dbReference type="eggNOG" id="COG5263">
    <property type="taxonomic scope" value="Bacteria"/>
</dbReference>
<evidence type="ECO:0000256" key="5">
    <source>
        <dbReference type="SAM" id="SignalP"/>
    </source>
</evidence>
<organism evidence="6 7">
    <name type="scientific">Granulicatella adiacens ATCC 49175</name>
    <dbReference type="NCBI Taxonomy" id="638301"/>
    <lineage>
        <taxon>Bacteria</taxon>
        <taxon>Bacillati</taxon>
        <taxon>Bacillota</taxon>
        <taxon>Bacilli</taxon>
        <taxon>Lactobacillales</taxon>
        <taxon>Carnobacteriaceae</taxon>
        <taxon>Granulicatella</taxon>
    </lineage>
</organism>
<reference evidence="6 7" key="1">
    <citation type="submission" date="2009-08" db="EMBL/GenBank/DDBJ databases">
        <authorList>
            <person name="Muzny D."/>
            <person name="Qin X."/>
            <person name="Deng J."/>
            <person name="Jiang H."/>
            <person name="Liu Y."/>
            <person name="Qu J."/>
            <person name="Song X.-Z."/>
            <person name="Zhang L."/>
            <person name="Thornton R."/>
            <person name="Coyle M."/>
            <person name="Francisco L."/>
            <person name="Jackson L."/>
            <person name="Javaid M."/>
            <person name="Korchina V."/>
            <person name="Kovar C."/>
            <person name="Mata R."/>
            <person name="Mathew T."/>
            <person name="Ngo R."/>
            <person name="Nguyen L."/>
            <person name="Nguyen N."/>
            <person name="Okwuonu G."/>
            <person name="Ongeri F."/>
            <person name="Pham C."/>
            <person name="Simmons D."/>
            <person name="Wilczek-Boney K."/>
            <person name="Hale W."/>
            <person name="Jakkamsetti A."/>
            <person name="Pham P."/>
            <person name="Ruth R."/>
            <person name="San Lucas F."/>
            <person name="Warren J."/>
            <person name="Zhang J."/>
            <person name="Zhao Z."/>
            <person name="Zhou C."/>
            <person name="Zhu D."/>
            <person name="Lee S."/>
            <person name="Bess C."/>
            <person name="Blankenburg K."/>
            <person name="Forbes L."/>
            <person name="Fu Q."/>
            <person name="Gubbala S."/>
            <person name="Hirani K."/>
            <person name="Jayaseelan J.C."/>
            <person name="Lara F."/>
            <person name="Munidasa M."/>
            <person name="Palculict T."/>
            <person name="Patil S."/>
            <person name="Pu L.-L."/>
            <person name="Saada N."/>
            <person name="Tang L."/>
            <person name="Weissenberger G."/>
            <person name="Zhu Y."/>
            <person name="Hemphill L."/>
            <person name="Shang Y."/>
            <person name="Youmans B."/>
            <person name="Ayvaz T."/>
            <person name="Ross M."/>
            <person name="Santibanez J."/>
            <person name="Aqrawi P."/>
            <person name="Gross S."/>
            <person name="Joshi V."/>
            <person name="Fowler G."/>
            <person name="Nazareth L."/>
            <person name="Reid J."/>
            <person name="Worley K."/>
            <person name="Petrosino J."/>
            <person name="Highlander S."/>
            <person name="Gibbs R."/>
        </authorList>
    </citation>
    <scope>NUCLEOTIDE SEQUENCE [LARGE SCALE GENOMIC DNA]</scope>
    <source>
        <strain evidence="6 7">ATCC 49175</strain>
    </source>
</reference>
<sequence>MVSHEKREEKMKKYTRLTFITSAMMMLSTQAIFAQTTTDEKSSEVTTSEVTTVAPTTQEETTTTTTEQVRTRRKREVSNEETQTKEVEKSTYTGFVTRDGVTYYHINKVPITRQWKQVDQKWYYFDEEGKMLKNTTFDGYAFDHEGVMGTNQWMTIQGERYYVTESGKYLKDAWKQFDGKWYYFDRAGRMQKNTLVNGYLMGDNGALVTNRWVTFNQKWYYAQEDGKAVQNAWKQINGKWYMFHQDGTMYANEFNWNYYHKASGEMADDEWVFDTTYNSWFYIKPGGTYARNEWKGTFYLKSGGYMAKSEFIYDSNYKATYYLEETGKYASDKWMQLNGKWYHFQKAGEMDKNKWVGSYYVKDDGTMADKEWIFDKGYNNWFYIQEGGLYVHNKWLELNQEWYFFKNDGQMAQREWVGDYYLKADGKIAKNQMIYDQKYGSSYYLESDGRYAKNKWVKVGQYWYYFLSNGKVARQQWIDGKYYVFDNGKMATGKHIIDHYEYVFDDNGNVLSKKAVDIGWVEKNGKRYFYNGASQRLGDEHTKKVMDVSEHQGHISNWESIIRENGIDAVIVRIGYTGAEDKHLANNIRELNRLGVPYGIYLYTYASNDEDGVKDANLTLELIKRYNIKPTYPIYYDIEDWRYENGSKVAPTDTATWVKIWKAYQNTMAKAGYTNVRIYSYQYLLQNRLNHPDILNYVDWVAAYTPQLRYQLPYSQPSCGWQYTSTEYVKGLGLVDMSVWFGR</sequence>
<feature type="repeat" description="Cell wall-binding" evidence="3">
    <location>
        <begin position="392"/>
        <end position="411"/>
    </location>
</feature>
<feature type="repeat" description="Cell wall-binding" evidence="3">
    <location>
        <begin position="112"/>
        <end position="131"/>
    </location>
</feature>
<dbReference type="Pfam" id="PF01473">
    <property type="entry name" value="Choline_bind_1"/>
    <property type="match status" value="4"/>
</dbReference>
<dbReference type="Gene3D" id="3.20.20.80">
    <property type="entry name" value="Glycosidases"/>
    <property type="match status" value="1"/>
</dbReference>
<feature type="repeat" description="Cell wall-binding" evidence="3">
    <location>
        <begin position="209"/>
        <end position="228"/>
    </location>
</feature>
<evidence type="ECO:0000256" key="1">
    <source>
        <dbReference type="ARBA" id="ARBA00010646"/>
    </source>
</evidence>
<dbReference type="HOGENOM" id="CLU_373756_0_0_9"/>
<dbReference type="EMBL" id="ACKZ01000013">
    <property type="protein sequence ID" value="EEW37648.1"/>
    <property type="molecule type" value="Genomic_DNA"/>
</dbReference>
<feature type="repeat" description="Cell wall-binding" evidence="3">
    <location>
        <begin position="171"/>
        <end position="190"/>
    </location>
</feature>
<dbReference type="AlphaFoldDB" id="C8NFB9"/>
<dbReference type="SUPFAM" id="SSF69360">
    <property type="entry name" value="Cell wall binding repeat"/>
    <property type="match status" value="3"/>
</dbReference>
<proteinExistence type="inferred from homology"/>
<dbReference type="PANTHER" id="PTHR34135:SF2">
    <property type="entry name" value="LYSOZYME"/>
    <property type="match status" value="1"/>
</dbReference>
<dbReference type="GO" id="GO:0016052">
    <property type="term" value="P:carbohydrate catabolic process"/>
    <property type="evidence" value="ECO:0007669"/>
    <property type="project" value="TreeGrafter"/>
</dbReference>
<feature type="repeat" description="Cell wall-binding" evidence="3">
    <location>
        <begin position="230"/>
        <end position="249"/>
    </location>
</feature>
<dbReference type="Gene3D" id="2.20.120.10">
    <property type="entry name" value="Multimodular pneumococcal cell wall endolysin, domain 3"/>
    <property type="match status" value="2"/>
</dbReference>
<dbReference type="GO" id="GO:0016998">
    <property type="term" value="P:cell wall macromolecule catabolic process"/>
    <property type="evidence" value="ECO:0007669"/>
    <property type="project" value="InterPro"/>
</dbReference>
<feature type="chain" id="PRO_5002990271" evidence="5">
    <location>
        <begin position="35"/>
        <end position="743"/>
    </location>
</feature>
<feature type="region of interest" description="Disordered" evidence="4">
    <location>
        <begin position="37"/>
        <end position="86"/>
    </location>
</feature>
<feature type="repeat" description="Cell wall-binding" evidence="3">
    <location>
        <begin position="453"/>
        <end position="472"/>
    </location>
</feature>
<dbReference type="InterPro" id="IPR002053">
    <property type="entry name" value="Glyco_hydro_25"/>
</dbReference>
<keyword evidence="6" id="KW-0378">Hydrolase</keyword>
<dbReference type="SUPFAM" id="SSF51445">
    <property type="entry name" value="(Trans)glycosidases"/>
    <property type="match status" value="1"/>
</dbReference>
<keyword evidence="7" id="KW-1185">Reference proteome</keyword>
<keyword evidence="2" id="KW-0677">Repeat</keyword>
<dbReference type="Proteomes" id="UP000005926">
    <property type="component" value="Unassembled WGS sequence"/>
</dbReference>
<dbReference type="GO" id="GO:0003796">
    <property type="term" value="F:lysozyme activity"/>
    <property type="evidence" value="ECO:0007669"/>
    <property type="project" value="InterPro"/>
</dbReference>
<evidence type="ECO:0000256" key="4">
    <source>
        <dbReference type="SAM" id="MobiDB-lite"/>
    </source>
</evidence>
<dbReference type="Pfam" id="PF01183">
    <property type="entry name" value="Glyco_hydro_25"/>
    <property type="match status" value="1"/>
</dbReference>
<evidence type="ECO:0000313" key="6">
    <source>
        <dbReference type="EMBL" id="EEW37648.1"/>
    </source>
</evidence>
<feature type="signal peptide" evidence="5">
    <location>
        <begin position="1"/>
        <end position="34"/>
    </location>
</feature>
<protein>
    <submittedName>
        <fullName evidence="6">Glycosyl hydrolase family 25</fullName>
    </submittedName>
</protein>
<dbReference type="Pfam" id="PF19127">
    <property type="entry name" value="Choline_bind_3"/>
    <property type="match status" value="1"/>
</dbReference>
<feature type="compositionally biased region" description="Low complexity" evidence="4">
    <location>
        <begin position="44"/>
        <end position="68"/>
    </location>
</feature>